<proteinExistence type="predicted"/>
<dbReference type="AlphaFoldDB" id="A0A919JQL9"/>
<sequence>MTTDQSTQWQELADRVEALALKLKLHVEQAGDNREVRDAMGRLRADVEEAFQAAGNAVQDNAVRADVREVGRLLTDALDTAFTRVGAQVRELFERRS</sequence>
<reference evidence="1" key="1">
    <citation type="submission" date="2021-01" db="EMBL/GenBank/DDBJ databases">
        <title>Whole genome shotgun sequence of Actinoplanes nipponensis NBRC 14063.</title>
        <authorList>
            <person name="Komaki H."/>
            <person name="Tamura T."/>
        </authorList>
    </citation>
    <scope>NUCLEOTIDE SEQUENCE</scope>
    <source>
        <strain evidence="1">NBRC 14063</strain>
    </source>
</reference>
<organism evidence="1 2">
    <name type="scientific">Actinoplanes nipponensis</name>
    <dbReference type="NCBI Taxonomy" id="135950"/>
    <lineage>
        <taxon>Bacteria</taxon>
        <taxon>Bacillati</taxon>
        <taxon>Actinomycetota</taxon>
        <taxon>Actinomycetes</taxon>
        <taxon>Micromonosporales</taxon>
        <taxon>Micromonosporaceae</taxon>
        <taxon>Actinoplanes</taxon>
    </lineage>
</organism>
<keyword evidence="2" id="KW-1185">Reference proteome</keyword>
<protein>
    <submittedName>
        <fullName evidence="1">Uncharacterized protein</fullName>
    </submittedName>
</protein>
<accession>A0A919JQL9</accession>
<evidence type="ECO:0000313" key="2">
    <source>
        <dbReference type="Proteomes" id="UP000647172"/>
    </source>
</evidence>
<gene>
    <name evidence="1" type="ORF">Ani05nite_72210</name>
</gene>
<name>A0A919JQL9_9ACTN</name>
<evidence type="ECO:0000313" key="1">
    <source>
        <dbReference type="EMBL" id="GIE53687.1"/>
    </source>
</evidence>
<dbReference type="RefSeq" id="WP_203775919.1">
    <property type="nucleotide sequence ID" value="NZ_BAAAYJ010000063.1"/>
</dbReference>
<comment type="caution">
    <text evidence="1">The sequence shown here is derived from an EMBL/GenBank/DDBJ whole genome shotgun (WGS) entry which is preliminary data.</text>
</comment>
<dbReference type="EMBL" id="BOMQ01000088">
    <property type="protein sequence ID" value="GIE53687.1"/>
    <property type="molecule type" value="Genomic_DNA"/>
</dbReference>
<dbReference type="Proteomes" id="UP000647172">
    <property type="component" value="Unassembled WGS sequence"/>
</dbReference>